<protein>
    <submittedName>
        <fullName evidence="2">Uncharacterized protein</fullName>
    </submittedName>
</protein>
<feature type="transmembrane region" description="Helical" evidence="1">
    <location>
        <begin position="7"/>
        <end position="25"/>
    </location>
</feature>
<evidence type="ECO:0000313" key="3">
    <source>
        <dbReference type="Proteomes" id="UP000626109"/>
    </source>
</evidence>
<dbReference type="EMBL" id="CAJNNW010001702">
    <property type="protein sequence ID" value="CAE8640479.1"/>
    <property type="molecule type" value="Genomic_DNA"/>
</dbReference>
<comment type="caution">
    <text evidence="2">The sequence shown here is derived from an EMBL/GenBank/DDBJ whole genome shotgun (WGS) entry which is preliminary data.</text>
</comment>
<name>A0A813HQ91_POLGL</name>
<feature type="non-terminal residue" evidence="2">
    <location>
        <position position="1"/>
    </location>
</feature>
<reference evidence="2" key="1">
    <citation type="submission" date="2021-02" db="EMBL/GenBank/DDBJ databases">
        <authorList>
            <person name="Dougan E. K."/>
            <person name="Rhodes N."/>
            <person name="Thang M."/>
            <person name="Chan C."/>
        </authorList>
    </citation>
    <scope>NUCLEOTIDE SEQUENCE</scope>
</reference>
<evidence type="ECO:0000313" key="2">
    <source>
        <dbReference type="EMBL" id="CAE8640479.1"/>
    </source>
</evidence>
<accession>A0A813HQ91</accession>
<feature type="non-terminal residue" evidence="2">
    <location>
        <position position="69"/>
    </location>
</feature>
<keyword evidence="1" id="KW-1133">Transmembrane helix</keyword>
<organism evidence="2 3">
    <name type="scientific">Polarella glacialis</name>
    <name type="common">Dinoflagellate</name>
    <dbReference type="NCBI Taxonomy" id="89957"/>
    <lineage>
        <taxon>Eukaryota</taxon>
        <taxon>Sar</taxon>
        <taxon>Alveolata</taxon>
        <taxon>Dinophyceae</taxon>
        <taxon>Suessiales</taxon>
        <taxon>Suessiaceae</taxon>
        <taxon>Polarella</taxon>
    </lineage>
</organism>
<sequence length="69" mass="8160">VHKHRCLHSCTFLVLAVVIIGIEISKDYNTLLPSWDSKWFFFLFNLLRVLDAYLEEVRLRKSYSASRTV</sequence>
<dbReference type="AlphaFoldDB" id="A0A813HQ91"/>
<gene>
    <name evidence="2" type="ORF">PGLA2088_LOCUS2137</name>
</gene>
<keyword evidence="1" id="KW-0812">Transmembrane</keyword>
<proteinExistence type="predicted"/>
<keyword evidence="1" id="KW-0472">Membrane</keyword>
<evidence type="ECO:0000256" key="1">
    <source>
        <dbReference type="SAM" id="Phobius"/>
    </source>
</evidence>
<dbReference type="Proteomes" id="UP000626109">
    <property type="component" value="Unassembled WGS sequence"/>
</dbReference>